<dbReference type="AlphaFoldDB" id="A0AAV5D9J6"/>
<dbReference type="Proteomes" id="UP001054889">
    <property type="component" value="Unassembled WGS sequence"/>
</dbReference>
<dbReference type="Pfam" id="PF00201">
    <property type="entry name" value="UDPGT"/>
    <property type="match status" value="1"/>
</dbReference>
<dbReference type="FunFam" id="3.40.50.2000:FF:000089">
    <property type="entry name" value="Glycosyltransferase"/>
    <property type="match status" value="1"/>
</dbReference>
<evidence type="ECO:0000256" key="2">
    <source>
        <dbReference type="ARBA" id="ARBA00022679"/>
    </source>
</evidence>
<dbReference type="FunFam" id="3.40.50.2000:FF:000056">
    <property type="entry name" value="Glycosyltransferase"/>
    <property type="match status" value="1"/>
</dbReference>
<accession>A0AAV5D9J6</accession>
<dbReference type="EC" id="2.4.1.-" evidence="4"/>
<dbReference type="Gene3D" id="3.40.50.2000">
    <property type="entry name" value="Glycogen Phosphorylase B"/>
    <property type="match status" value="2"/>
</dbReference>
<name>A0AAV5D9J6_ELECO</name>
<reference evidence="5" key="2">
    <citation type="submission" date="2021-12" db="EMBL/GenBank/DDBJ databases">
        <title>Resequencing data analysis of finger millet.</title>
        <authorList>
            <person name="Hatakeyama M."/>
            <person name="Aluri S."/>
            <person name="Balachadran M.T."/>
            <person name="Sivarajan S.R."/>
            <person name="Poveda L."/>
            <person name="Shimizu-Inatsugi R."/>
            <person name="Schlapbach R."/>
            <person name="Sreeman S.M."/>
            <person name="Shimizu K.K."/>
        </authorList>
    </citation>
    <scope>NUCLEOTIDE SEQUENCE</scope>
</reference>
<evidence type="ECO:0000256" key="4">
    <source>
        <dbReference type="RuleBase" id="RU362057"/>
    </source>
</evidence>
<evidence type="ECO:0000256" key="3">
    <source>
        <dbReference type="RuleBase" id="RU003718"/>
    </source>
</evidence>
<keyword evidence="3" id="KW-0328">Glycosyltransferase</keyword>
<dbReference type="PROSITE" id="PS00375">
    <property type="entry name" value="UDPGT"/>
    <property type="match status" value="1"/>
</dbReference>
<sequence>MATATVVFVPYWASGHFMSMIEAGKRMLHAGGGALSLTVLVMQAPTPGKAAEVEEHVHREEASSGRLEVSFIRLPAVEPPTGCAGVEEFNFRYVELHAPRIAEAVAALTAVPVAAVVVDLFCTPLLDVASELAVPRYVYFASTAAFLALMLRLPALREEHSDVFEEMEKDGAAPVPGLPPVPRSHMPVCLSRTNYRWFEYYGRRFLDASGGVIVNSCAELERGVIAAIADGRCVPSRPGPAVHAIGPVIWFNGAREDDERRKHECVRWLDGQQRSTVVFLCFGSIGWMSTEQVAKVAAGLERSGHPFLWVLRGPPAGSSRYPTDADLNALLPDGFLALTEGKGLVWPTWAPQKEILAHGAVGGFVTHCGWNSVLESLWHGVPMVPWPLYGEQHLNAFELVAEMGVAVELEMADRDEQGKSIVEAAGLDKAVRGVMGETQEGRKAREKAAETMAACRKAVAEGGSSHAALRKLVREIAPDGVMQLPVARKWHAG</sequence>
<evidence type="ECO:0000313" key="5">
    <source>
        <dbReference type="EMBL" id="GJN07359.1"/>
    </source>
</evidence>
<dbReference type="CDD" id="cd03784">
    <property type="entry name" value="GT1_Gtf-like"/>
    <property type="match status" value="1"/>
</dbReference>
<evidence type="ECO:0000256" key="1">
    <source>
        <dbReference type="ARBA" id="ARBA00009995"/>
    </source>
</evidence>
<dbReference type="PANTHER" id="PTHR48048">
    <property type="entry name" value="GLYCOSYLTRANSFERASE"/>
    <property type="match status" value="1"/>
</dbReference>
<keyword evidence="6" id="KW-1185">Reference proteome</keyword>
<gene>
    <name evidence="5" type="primary">ga25183</name>
    <name evidence="5" type="ORF">PR202_ga25183</name>
</gene>
<dbReference type="EMBL" id="BQKI01000014">
    <property type="protein sequence ID" value="GJN07359.1"/>
    <property type="molecule type" value="Genomic_DNA"/>
</dbReference>
<protein>
    <recommendedName>
        <fullName evidence="4">Glycosyltransferase</fullName>
        <ecNumber evidence="4">2.4.1.-</ecNumber>
    </recommendedName>
</protein>
<reference evidence="5" key="1">
    <citation type="journal article" date="2018" name="DNA Res.">
        <title>Multiple hybrid de novo genome assembly of finger millet, an orphan allotetraploid crop.</title>
        <authorList>
            <person name="Hatakeyama M."/>
            <person name="Aluri S."/>
            <person name="Balachadran M.T."/>
            <person name="Sivarajan S.R."/>
            <person name="Patrignani A."/>
            <person name="Gruter S."/>
            <person name="Poveda L."/>
            <person name="Shimizu-Inatsugi R."/>
            <person name="Baeten J."/>
            <person name="Francoijs K.J."/>
            <person name="Nataraja K.N."/>
            <person name="Reddy Y.A.N."/>
            <person name="Phadnis S."/>
            <person name="Ravikumar R.L."/>
            <person name="Schlapbach R."/>
            <person name="Sreeman S.M."/>
            <person name="Shimizu K.K."/>
        </authorList>
    </citation>
    <scope>NUCLEOTIDE SEQUENCE</scope>
</reference>
<organism evidence="5 6">
    <name type="scientific">Eleusine coracana subsp. coracana</name>
    <dbReference type="NCBI Taxonomy" id="191504"/>
    <lineage>
        <taxon>Eukaryota</taxon>
        <taxon>Viridiplantae</taxon>
        <taxon>Streptophyta</taxon>
        <taxon>Embryophyta</taxon>
        <taxon>Tracheophyta</taxon>
        <taxon>Spermatophyta</taxon>
        <taxon>Magnoliopsida</taxon>
        <taxon>Liliopsida</taxon>
        <taxon>Poales</taxon>
        <taxon>Poaceae</taxon>
        <taxon>PACMAD clade</taxon>
        <taxon>Chloridoideae</taxon>
        <taxon>Cynodonteae</taxon>
        <taxon>Eleusininae</taxon>
        <taxon>Eleusine</taxon>
    </lineage>
</organism>
<dbReference type="SUPFAM" id="SSF53756">
    <property type="entry name" value="UDP-Glycosyltransferase/glycogen phosphorylase"/>
    <property type="match status" value="1"/>
</dbReference>
<evidence type="ECO:0000313" key="6">
    <source>
        <dbReference type="Proteomes" id="UP001054889"/>
    </source>
</evidence>
<proteinExistence type="inferred from homology"/>
<comment type="similarity">
    <text evidence="1 3">Belongs to the UDP-glycosyltransferase family.</text>
</comment>
<dbReference type="InterPro" id="IPR050481">
    <property type="entry name" value="UDP-glycosyltransf_plant"/>
</dbReference>
<dbReference type="PANTHER" id="PTHR48048:SF67">
    <property type="entry name" value="GLYCOSYLTRANSFERASE"/>
    <property type="match status" value="1"/>
</dbReference>
<keyword evidence="2 3" id="KW-0808">Transferase</keyword>
<dbReference type="GO" id="GO:0035251">
    <property type="term" value="F:UDP-glucosyltransferase activity"/>
    <property type="evidence" value="ECO:0007669"/>
    <property type="project" value="InterPro"/>
</dbReference>
<dbReference type="InterPro" id="IPR035595">
    <property type="entry name" value="UDP_glycos_trans_CS"/>
</dbReference>
<dbReference type="InterPro" id="IPR002213">
    <property type="entry name" value="UDP_glucos_trans"/>
</dbReference>
<comment type="caution">
    <text evidence="5">The sequence shown here is derived from an EMBL/GenBank/DDBJ whole genome shotgun (WGS) entry which is preliminary data.</text>
</comment>